<sequence length="378" mass="41816">MEQSPSALNKGSEQGQHQPTNVSNNGIEQGQHQPTSAANKGSEHHESHSSEVQVLMLDSHPTKQQTKQETKENPSAAALIKRWHQWNLKGMMLRRRYHSSNGRCSSINNGGRFPASSDGQNPKSALLSQSNSEFPNSNAERTQSTPENSSDFDSLNSNSNPSLSAAPNVSLMPRASLSVTHEEELKLKSITSQADPQLRHASTADIAQSMPNLNMVNSTADILPQHPILNVVNSNSNSPLPHPSPSKSEDMFPQNNSATSSTQKLNPATAEFNYSPRPQVPLLQVLLPIAVPDHKHYSKDDTEIGEHIESSGTGFSIDHIHSEGEQNQIYKDSEDEEFDMERALERESFYSEISTPTYHNNSKKARLNQKLKFVNRLD</sequence>
<protein>
    <submittedName>
        <fullName evidence="2">OLC1v1037040C1</fullName>
    </submittedName>
</protein>
<dbReference type="AlphaFoldDB" id="A0AAV1CYT6"/>
<gene>
    <name evidence="2" type="ORF">OLC1_LOCUS10015</name>
</gene>
<dbReference type="EMBL" id="OX459120">
    <property type="protein sequence ID" value="CAI9100110.1"/>
    <property type="molecule type" value="Genomic_DNA"/>
</dbReference>
<organism evidence="2 3">
    <name type="scientific">Oldenlandia corymbosa var. corymbosa</name>
    <dbReference type="NCBI Taxonomy" id="529605"/>
    <lineage>
        <taxon>Eukaryota</taxon>
        <taxon>Viridiplantae</taxon>
        <taxon>Streptophyta</taxon>
        <taxon>Embryophyta</taxon>
        <taxon>Tracheophyta</taxon>
        <taxon>Spermatophyta</taxon>
        <taxon>Magnoliopsida</taxon>
        <taxon>eudicotyledons</taxon>
        <taxon>Gunneridae</taxon>
        <taxon>Pentapetalae</taxon>
        <taxon>asterids</taxon>
        <taxon>lamiids</taxon>
        <taxon>Gentianales</taxon>
        <taxon>Rubiaceae</taxon>
        <taxon>Rubioideae</taxon>
        <taxon>Spermacoceae</taxon>
        <taxon>Hedyotis-Oldenlandia complex</taxon>
        <taxon>Oldenlandia</taxon>
    </lineage>
</organism>
<name>A0AAV1CYT6_OLDCO</name>
<keyword evidence="3" id="KW-1185">Reference proteome</keyword>
<feature type="compositionally biased region" description="Polar residues" evidence="1">
    <location>
        <begin position="1"/>
        <end position="39"/>
    </location>
</feature>
<proteinExistence type="predicted"/>
<feature type="compositionally biased region" description="Low complexity" evidence="1">
    <location>
        <begin position="148"/>
        <end position="168"/>
    </location>
</feature>
<accession>A0AAV1CYT6</accession>
<feature type="compositionally biased region" description="Polar residues" evidence="1">
    <location>
        <begin position="100"/>
        <end position="109"/>
    </location>
</feature>
<feature type="region of interest" description="Disordered" evidence="1">
    <location>
        <begin position="100"/>
        <end position="169"/>
    </location>
</feature>
<dbReference type="Proteomes" id="UP001161247">
    <property type="component" value="Chromosome 3"/>
</dbReference>
<reference evidence="2" key="1">
    <citation type="submission" date="2023-03" db="EMBL/GenBank/DDBJ databases">
        <authorList>
            <person name="Julca I."/>
        </authorList>
    </citation>
    <scope>NUCLEOTIDE SEQUENCE</scope>
</reference>
<feature type="region of interest" description="Disordered" evidence="1">
    <location>
        <begin position="1"/>
        <end position="78"/>
    </location>
</feature>
<evidence type="ECO:0000313" key="2">
    <source>
        <dbReference type="EMBL" id="CAI9100110.1"/>
    </source>
</evidence>
<feature type="compositionally biased region" description="Polar residues" evidence="1">
    <location>
        <begin position="253"/>
        <end position="264"/>
    </location>
</feature>
<feature type="region of interest" description="Disordered" evidence="1">
    <location>
        <begin position="233"/>
        <end position="264"/>
    </location>
</feature>
<evidence type="ECO:0000313" key="3">
    <source>
        <dbReference type="Proteomes" id="UP001161247"/>
    </source>
</evidence>
<evidence type="ECO:0000256" key="1">
    <source>
        <dbReference type="SAM" id="MobiDB-lite"/>
    </source>
</evidence>
<feature type="compositionally biased region" description="Polar residues" evidence="1">
    <location>
        <begin position="117"/>
        <end position="147"/>
    </location>
</feature>